<protein>
    <submittedName>
        <fullName evidence="2">Uncharacterized protein</fullName>
    </submittedName>
</protein>
<feature type="compositionally biased region" description="Basic and acidic residues" evidence="1">
    <location>
        <begin position="167"/>
        <end position="177"/>
    </location>
</feature>
<dbReference type="Proteomes" id="UP000499080">
    <property type="component" value="Unassembled WGS sequence"/>
</dbReference>
<evidence type="ECO:0000313" key="2">
    <source>
        <dbReference type="EMBL" id="GBN24777.1"/>
    </source>
</evidence>
<organism evidence="2 3">
    <name type="scientific">Araneus ventricosus</name>
    <name type="common">Orbweaver spider</name>
    <name type="synonym">Epeira ventricosa</name>
    <dbReference type="NCBI Taxonomy" id="182803"/>
    <lineage>
        <taxon>Eukaryota</taxon>
        <taxon>Metazoa</taxon>
        <taxon>Ecdysozoa</taxon>
        <taxon>Arthropoda</taxon>
        <taxon>Chelicerata</taxon>
        <taxon>Arachnida</taxon>
        <taxon>Araneae</taxon>
        <taxon>Araneomorphae</taxon>
        <taxon>Entelegynae</taxon>
        <taxon>Araneoidea</taxon>
        <taxon>Araneidae</taxon>
        <taxon>Araneus</taxon>
    </lineage>
</organism>
<accession>A0A4Y2MGB0</accession>
<name>A0A4Y2MGB0_ARAVE</name>
<evidence type="ECO:0000313" key="3">
    <source>
        <dbReference type="Proteomes" id="UP000499080"/>
    </source>
</evidence>
<keyword evidence="3" id="KW-1185">Reference proteome</keyword>
<gene>
    <name evidence="2" type="ORF">AVEN_11509_1</name>
</gene>
<dbReference type="AlphaFoldDB" id="A0A4Y2MGB0"/>
<evidence type="ECO:0000256" key="1">
    <source>
        <dbReference type="SAM" id="MobiDB-lite"/>
    </source>
</evidence>
<comment type="caution">
    <text evidence="2">The sequence shown here is derived from an EMBL/GenBank/DDBJ whole genome shotgun (WGS) entry which is preliminary data.</text>
</comment>
<dbReference type="EMBL" id="BGPR01007165">
    <property type="protein sequence ID" value="GBN24777.1"/>
    <property type="molecule type" value="Genomic_DNA"/>
</dbReference>
<sequence>MQPETTPIKNFRLPSYFVEEFPKEEIRLELQEIKHRAWSDGKGFLTLVMECDRYGVSDRTATSFASAVLQDIGIVHEGKASHVSKAGRGGLVVSSRLWGRRVPVSKPDSTEDPLVWGPLHVISYVVAKRPSICMEVWRGVPAQVSSSHSDHRSKFRGPSQNSPRVASKRDVNITKLT</sequence>
<proteinExistence type="predicted"/>
<feature type="region of interest" description="Disordered" evidence="1">
    <location>
        <begin position="145"/>
        <end position="177"/>
    </location>
</feature>
<reference evidence="2 3" key="1">
    <citation type="journal article" date="2019" name="Sci. Rep.">
        <title>Orb-weaving spider Araneus ventricosus genome elucidates the spidroin gene catalogue.</title>
        <authorList>
            <person name="Kono N."/>
            <person name="Nakamura H."/>
            <person name="Ohtoshi R."/>
            <person name="Moran D.A.P."/>
            <person name="Shinohara A."/>
            <person name="Yoshida Y."/>
            <person name="Fujiwara M."/>
            <person name="Mori M."/>
            <person name="Tomita M."/>
            <person name="Arakawa K."/>
        </authorList>
    </citation>
    <scope>NUCLEOTIDE SEQUENCE [LARGE SCALE GENOMIC DNA]</scope>
</reference>